<name>A0A915KF43_ROMCU</name>
<sequence length="79" mass="8851">MLEKVSMATLFTREYMTRNYNETSSTTAFLRRPFPRTEKEYGPVPVSSDGPVAKNLPSADADASARVTDGICRLPMHRL</sequence>
<dbReference type="AlphaFoldDB" id="A0A915KF43"/>
<accession>A0A915KF43</accession>
<keyword evidence="2" id="KW-1185">Reference proteome</keyword>
<feature type="region of interest" description="Disordered" evidence="1">
    <location>
        <begin position="34"/>
        <end position="61"/>
    </location>
</feature>
<reference evidence="3" key="1">
    <citation type="submission" date="2022-11" db="UniProtKB">
        <authorList>
            <consortium name="WormBaseParasite"/>
        </authorList>
    </citation>
    <scope>IDENTIFICATION</scope>
</reference>
<protein>
    <submittedName>
        <fullName evidence="3">Uncharacterized protein</fullName>
    </submittedName>
</protein>
<evidence type="ECO:0000256" key="1">
    <source>
        <dbReference type="SAM" id="MobiDB-lite"/>
    </source>
</evidence>
<dbReference type="Proteomes" id="UP000887565">
    <property type="component" value="Unplaced"/>
</dbReference>
<proteinExistence type="predicted"/>
<evidence type="ECO:0000313" key="3">
    <source>
        <dbReference type="WBParaSite" id="nRc.2.0.1.t36995-RA"/>
    </source>
</evidence>
<dbReference type="WBParaSite" id="nRc.2.0.1.t36995-RA">
    <property type="protein sequence ID" value="nRc.2.0.1.t36995-RA"/>
    <property type="gene ID" value="nRc.2.0.1.g36995"/>
</dbReference>
<organism evidence="2 3">
    <name type="scientific">Romanomermis culicivorax</name>
    <name type="common">Nematode worm</name>
    <dbReference type="NCBI Taxonomy" id="13658"/>
    <lineage>
        <taxon>Eukaryota</taxon>
        <taxon>Metazoa</taxon>
        <taxon>Ecdysozoa</taxon>
        <taxon>Nematoda</taxon>
        <taxon>Enoplea</taxon>
        <taxon>Dorylaimia</taxon>
        <taxon>Mermithida</taxon>
        <taxon>Mermithoidea</taxon>
        <taxon>Mermithidae</taxon>
        <taxon>Romanomermis</taxon>
    </lineage>
</organism>
<evidence type="ECO:0000313" key="2">
    <source>
        <dbReference type="Proteomes" id="UP000887565"/>
    </source>
</evidence>